<dbReference type="Proteomes" id="UP001063166">
    <property type="component" value="Unassembled WGS sequence"/>
</dbReference>
<evidence type="ECO:0000313" key="3">
    <source>
        <dbReference type="Proteomes" id="UP001063166"/>
    </source>
</evidence>
<gene>
    <name evidence="2" type="ORF">LshimejAT787_1001480</name>
</gene>
<sequence>MKLFTPIVSALAFLGAANAQSTYIRSPADGTTVHRGQKIVVELVRPNSIMGSIEVGMVIGLQACDYPGTPGCLPPNQAVGSVLFNGRYKPILHELPGEPVGRT</sequence>
<reference evidence="2" key="1">
    <citation type="submission" date="2022-07" db="EMBL/GenBank/DDBJ databases">
        <title>The genome of Lyophyllum shimeji provides insight into the initial evolution of ectomycorrhizal fungal genome.</title>
        <authorList>
            <person name="Kobayashi Y."/>
            <person name="Shibata T."/>
            <person name="Hirakawa H."/>
            <person name="Shigenobu S."/>
            <person name="Nishiyama T."/>
            <person name="Yamada A."/>
            <person name="Hasebe M."/>
            <person name="Kawaguchi M."/>
        </authorList>
    </citation>
    <scope>NUCLEOTIDE SEQUENCE</scope>
    <source>
        <strain evidence="2">AT787</strain>
    </source>
</reference>
<dbReference type="AlphaFoldDB" id="A0A9P3PT41"/>
<keyword evidence="3" id="KW-1185">Reference proteome</keyword>
<organism evidence="2 3">
    <name type="scientific">Lyophyllum shimeji</name>
    <name type="common">Hon-shimeji</name>
    <name type="synonym">Tricholoma shimeji</name>
    <dbReference type="NCBI Taxonomy" id="47721"/>
    <lineage>
        <taxon>Eukaryota</taxon>
        <taxon>Fungi</taxon>
        <taxon>Dikarya</taxon>
        <taxon>Basidiomycota</taxon>
        <taxon>Agaricomycotina</taxon>
        <taxon>Agaricomycetes</taxon>
        <taxon>Agaricomycetidae</taxon>
        <taxon>Agaricales</taxon>
        <taxon>Tricholomatineae</taxon>
        <taxon>Lyophyllaceae</taxon>
        <taxon>Lyophyllum</taxon>
    </lineage>
</organism>
<feature type="chain" id="PRO_5040174901" evidence="1">
    <location>
        <begin position="20"/>
        <end position="103"/>
    </location>
</feature>
<proteinExistence type="predicted"/>
<feature type="signal peptide" evidence="1">
    <location>
        <begin position="1"/>
        <end position="19"/>
    </location>
</feature>
<evidence type="ECO:0000256" key="1">
    <source>
        <dbReference type="SAM" id="SignalP"/>
    </source>
</evidence>
<name>A0A9P3PT41_LYOSH</name>
<dbReference type="EMBL" id="BRPK01000010">
    <property type="protein sequence ID" value="GLB41548.1"/>
    <property type="molecule type" value="Genomic_DNA"/>
</dbReference>
<keyword evidence="1" id="KW-0732">Signal</keyword>
<comment type="caution">
    <text evidence="2">The sequence shown here is derived from an EMBL/GenBank/DDBJ whole genome shotgun (WGS) entry which is preliminary data.</text>
</comment>
<dbReference type="OrthoDB" id="2841294at2759"/>
<protein>
    <submittedName>
        <fullName evidence="2">Uncharacterized protein</fullName>
    </submittedName>
</protein>
<accession>A0A9P3PT41</accession>
<evidence type="ECO:0000313" key="2">
    <source>
        <dbReference type="EMBL" id="GLB41548.1"/>
    </source>
</evidence>